<keyword evidence="5" id="KW-1185">Reference proteome</keyword>
<dbReference type="PANTHER" id="PTHR33121">
    <property type="entry name" value="CYCLIC DI-GMP PHOSPHODIESTERASE PDEF"/>
    <property type="match status" value="1"/>
</dbReference>
<dbReference type="Pfam" id="PF00563">
    <property type="entry name" value="EAL"/>
    <property type="match status" value="1"/>
</dbReference>
<evidence type="ECO:0000313" key="5">
    <source>
        <dbReference type="Proteomes" id="UP000232638"/>
    </source>
</evidence>
<gene>
    <name evidence="4" type="ORF">THSYN_00570</name>
</gene>
<dbReference type="PROSITE" id="PS50883">
    <property type="entry name" value="EAL"/>
    <property type="match status" value="1"/>
</dbReference>
<accession>A0A2K8U2F8</accession>
<proteinExistence type="predicted"/>
<dbReference type="InterPro" id="IPR035919">
    <property type="entry name" value="EAL_sf"/>
</dbReference>
<dbReference type="InterPro" id="IPR011006">
    <property type="entry name" value="CheY-like_superfamily"/>
</dbReference>
<dbReference type="KEGG" id="tsy:THSYN_00570"/>
<sequence length="406" mass="43324">MNLICLDDDPRMEPALRRFAVRLGHAVRFHTAAASFKTDVQARSPDLIVLDLELGQENGIDIIHWLAQAQTRAPLILLSGHGDDLLDTARRIARASGIEVLGVVSKGRIVRDLPPLLARGRCESAPAVPVPVPVPVPTPTQAAGAQLLTVGDLARCIREDRIEPYFQPIVEPGDGRLRGAEVLARLRLPSGRVLGPAAFIPLAESAGLLMALSESLFAGVLRLKPQLMPLKLGFLSVNLSAAALDHDRAIALVRGLLAGLQDCCRLAVEMTETAAMADSPPARDLTARISLLGASLSMDDFGTGYSSIRALTELPFDTLKIDLSFVSEMFDSAKAQTVLRAIVTLGHSLGLKVVAEGVETEAQRRFLIETGADLAQGFLFGRPMDIAALTRAYGPAVVEARVGLPA</sequence>
<dbReference type="PANTHER" id="PTHR33121:SF70">
    <property type="entry name" value="SIGNALING PROTEIN YKOW"/>
    <property type="match status" value="1"/>
</dbReference>
<evidence type="ECO:0000313" key="4">
    <source>
        <dbReference type="EMBL" id="AUB79599.1"/>
    </source>
</evidence>
<dbReference type="CDD" id="cd00156">
    <property type="entry name" value="REC"/>
    <property type="match status" value="1"/>
</dbReference>
<dbReference type="InterPro" id="IPR001789">
    <property type="entry name" value="Sig_transdc_resp-reg_receiver"/>
</dbReference>
<dbReference type="SUPFAM" id="SSF141868">
    <property type="entry name" value="EAL domain-like"/>
    <property type="match status" value="1"/>
</dbReference>
<dbReference type="Gene3D" id="3.20.20.450">
    <property type="entry name" value="EAL domain"/>
    <property type="match status" value="1"/>
</dbReference>
<feature type="domain" description="Response regulatory" evidence="2">
    <location>
        <begin position="2"/>
        <end position="121"/>
    </location>
</feature>
<dbReference type="CDD" id="cd01948">
    <property type="entry name" value="EAL"/>
    <property type="match status" value="1"/>
</dbReference>
<dbReference type="SUPFAM" id="SSF52172">
    <property type="entry name" value="CheY-like"/>
    <property type="match status" value="1"/>
</dbReference>
<dbReference type="GO" id="GO:0071111">
    <property type="term" value="F:cyclic-guanylate-specific phosphodiesterase activity"/>
    <property type="evidence" value="ECO:0007669"/>
    <property type="project" value="InterPro"/>
</dbReference>
<feature type="domain" description="EAL" evidence="3">
    <location>
        <begin position="146"/>
        <end position="397"/>
    </location>
</feature>
<evidence type="ECO:0000256" key="1">
    <source>
        <dbReference type="PROSITE-ProRule" id="PRU00169"/>
    </source>
</evidence>
<reference evidence="4 5" key="1">
    <citation type="submission" date="2017-03" db="EMBL/GenBank/DDBJ databases">
        <title>Complete genome sequence of Candidatus 'Thiodictyon syntrophicum' sp. nov. strain Cad16T, a photolithoautotroph purple sulfur bacterium isolated from an alpine meromictic lake.</title>
        <authorList>
            <person name="Luedin S.M."/>
            <person name="Pothier J.F."/>
            <person name="Danza F."/>
            <person name="Storelli N."/>
            <person name="Wittwer M."/>
            <person name="Tonolla M."/>
        </authorList>
    </citation>
    <scope>NUCLEOTIDE SEQUENCE [LARGE SCALE GENOMIC DNA]</scope>
    <source>
        <strain evidence="4 5">Cad16T</strain>
    </source>
</reference>
<dbReference type="AlphaFoldDB" id="A0A2K8U2F8"/>
<dbReference type="SMART" id="SM00052">
    <property type="entry name" value="EAL"/>
    <property type="match status" value="1"/>
</dbReference>
<organism evidence="4 5">
    <name type="scientific">Candidatus Thiodictyon syntrophicum</name>
    <dbReference type="NCBI Taxonomy" id="1166950"/>
    <lineage>
        <taxon>Bacteria</taxon>
        <taxon>Pseudomonadati</taxon>
        <taxon>Pseudomonadota</taxon>
        <taxon>Gammaproteobacteria</taxon>
        <taxon>Chromatiales</taxon>
        <taxon>Chromatiaceae</taxon>
        <taxon>Thiodictyon</taxon>
    </lineage>
</organism>
<dbReference type="Proteomes" id="UP000232638">
    <property type="component" value="Chromosome"/>
</dbReference>
<dbReference type="PROSITE" id="PS50110">
    <property type="entry name" value="RESPONSE_REGULATORY"/>
    <property type="match status" value="1"/>
</dbReference>
<keyword evidence="1" id="KW-0597">Phosphoprotein</keyword>
<name>A0A2K8U2F8_9GAMM</name>
<evidence type="ECO:0008006" key="6">
    <source>
        <dbReference type="Google" id="ProtNLM"/>
    </source>
</evidence>
<protein>
    <recommendedName>
        <fullName evidence="6">Diguanylate phosphodiesterase</fullName>
    </recommendedName>
</protein>
<dbReference type="GO" id="GO:0000160">
    <property type="term" value="P:phosphorelay signal transduction system"/>
    <property type="evidence" value="ECO:0007669"/>
    <property type="project" value="InterPro"/>
</dbReference>
<dbReference type="RefSeq" id="WP_100917419.1">
    <property type="nucleotide sequence ID" value="NZ_CP020370.1"/>
</dbReference>
<dbReference type="Pfam" id="PF00072">
    <property type="entry name" value="Response_reg"/>
    <property type="match status" value="1"/>
</dbReference>
<feature type="modified residue" description="4-aspartylphosphate" evidence="1">
    <location>
        <position position="51"/>
    </location>
</feature>
<dbReference type="Gene3D" id="3.40.50.2300">
    <property type="match status" value="1"/>
</dbReference>
<evidence type="ECO:0000259" key="2">
    <source>
        <dbReference type="PROSITE" id="PS50110"/>
    </source>
</evidence>
<dbReference type="OrthoDB" id="8553030at2"/>
<evidence type="ECO:0000259" key="3">
    <source>
        <dbReference type="PROSITE" id="PS50883"/>
    </source>
</evidence>
<dbReference type="InterPro" id="IPR001633">
    <property type="entry name" value="EAL_dom"/>
</dbReference>
<dbReference type="EMBL" id="CP020370">
    <property type="protein sequence ID" value="AUB79599.1"/>
    <property type="molecule type" value="Genomic_DNA"/>
</dbReference>
<dbReference type="InterPro" id="IPR050706">
    <property type="entry name" value="Cyclic-di-GMP_PDE-like"/>
</dbReference>